<dbReference type="EMBL" id="JAHMHQ010000009">
    <property type="protein sequence ID" value="KAK1637329.1"/>
    <property type="molecule type" value="Genomic_DNA"/>
</dbReference>
<dbReference type="PANTHER" id="PTHR37535:SF2">
    <property type="entry name" value="FINGER DOMAIN PROTEIN, PUTATIVE (AFU_ORTHOLOGUE AFUA_6G09300)-RELATED"/>
    <property type="match status" value="1"/>
</dbReference>
<keyword evidence="2" id="KW-1185">Reference proteome</keyword>
<reference evidence="1" key="1">
    <citation type="submission" date="2021-06" db="EMBL/GenBank/DDBJ databases">
        <title>Comparative genomics, transcriptomics and evolutionary studies reveal genomic signatures of adaptation to plant cell wall in hemibiotrophic fungi.</title>
        <authorList>
            <consortium name="DOE Joint Genome Institute"/>
            <person name="Baroncelli R."/>
            <person name="Diaz J.F."/>
            <person name="Benocci T."/>
            <person name="Peng M."/>
            <person name="Battaglia E."/>
            <person name="Haridas S."/>
            <person name="Andreopoulos W."/>
            <person name="Labutti K."/>
            <person name="Pangilinan J."/>
            <person name="Floch G.L."/>
            <person name="Makela M.R."/>
            <person name="Henrissat B."/>
            <person name="Grigoriev I.V."/>
            <person name="Crouch J.A."/>
            <person name="De Vries R.P."/>
            <person name="Sukno S.A."/>
            <person name="Thon M.R."/>
        </authorList>
    </citation>
    <scope>NUCLEOTIDE SEQUENCE</scope>
    <source>
        <strain evidence="1">CBS 102054</strain>
    </source>
</reference>
<accession>A0AAJ0EFT3</accession>
<comment type="caution">
    <text evidence="1">The sequence shown here is derived from an EMBL/GenBank/DDBJ whole genome shotgun (WGS) entry which is preliminary data.</text>
</comment>
<dbReference type="Proteomes" id="UP001243989">
    <property type="component" value="Unassembled WGS sequence"/>
</dbReference>
<evidence type="ECO:0000313" key="1">
    <source>
        <dbReference type="EMBL" id="KAK1637329.1"/>
    </source>
</evidence>
<dbReference type="AlphaFoldDB" id="A0AAJ0EFT3"/>
<protein>
    <submittedName>
        <fullName evidence="1">Uncharacterized protein</fullName>
    </submittedName>
</protein>
<gene>
    <name evidence="1" type="ORF">BDP81DRAFT_460869</name>
</gene>
<dbReference type="RefSeq" id="XP_060445936.1">
    <property type="nucleotide sequence ID" value="XM_060593697.1"/>
</dbReference>
<dbReference type="Pfam" id="PF11917">
    <property type="entry name" value="DUF3435"/>
    <property type="match status" value="2"/>
</dbReference>
<dbReference type="GeneID" id="85478559"/>
<name>A0AAJ0EFT3_9PEZI</name>
<sequence length="610" mass="70250">MPNRRRTNVYTYDCDASFTAELESDDYNNDVFVRRSRNVARAPTQTDIGDLCDDDLDVEDQIRLFDGNIQSTDPGTTVLLDAVEEQWRQYMRAKETRNQEEELFGTYWKVFRLFFERAVLRDLGKEHRLIEQRRDNRCITIDNLKQRIRATLSTTNKSLKLGELRILAVLFVLLLAPAGSRPEATLNLRFKDIRVVLARDPEGGPHKLPSALLWSSPKAILVRRNIEKTYSIPETMFDPFLLLILHVFLLSVLFQHRAFNACSLTSPHHLDNLDIRPGERELPLPSREDLNDIFIFRRAIETLTGYQISTNDRITSEMMAAWIQRIGEILGIEYPTIAYNLRYNAANAFDQSVDVSEALRNLALGHGNSDPFQRHYLGRNILADLWGVLRGQKPQQALKKQSCSIGLSISEQLPQGSKQYNKVNRARQNEKPRLRRELKQEIRDEWTDKQATDDIERQIHGIGFANPATDNTCRPQGPAQRHLMTKLTAPIVTTLEGQYRRRDEAIEAVSAYYLVQEGCTAAVRYSTSDPPEGGQLDLATRSVFITNDQEWLKRYFVYISRALDLPPDNGGQLDNLTLEFYTYNNLTKHFRHKYLSKIADGNERSARFIK</sequence>
<dbReference type="PANTHER" id="PTHR37535">
    <property type="entry name" value="FLUG DOMAIN PROTEIN"/>
    <property type="match status" value="1"/>
</dbReference>
<proteinExistence type="predicted"/>
<evidence type="ECO:0000313" key="2">
    <source>
        <dbReference type="Proteomes" id="UP001243989"/>
    </source>
</evidence>
<organism evidence="1 2">
    <name type="scientific">Colletotrichum phormii</name>
    <dbReference type="NCBI Taxonomy" id="359342"/>
    <lineage>
        <taxon>Eukaryota</taxon>
        <taxon>Fungi</taxon>
        <taxon>Dikarya</taxon>
        <taxon>Ascomycota</taxon>
        <taxon>Pezizomycotina</taxon>
        <taxon>Sordariomycetes</taxon>
        <taxon>Hypocreomycetidae</taxon>
        <taxon>Glomerellales</taxon>
        <taxon>Glomerellaceae</taxon>
        <taxon>Colletotrichum</taxon>
        <taxon>Colletotrichum acutatum species complex</taxon>
    </lineage>
</organism>
<dbReference type="InterPro" id="IPR021842">
    <property type="entry name" value="DUF3435"/>
</dbReference>